<dbReference type="GO" id="GO:0043200">
    <property type="term" value="P:response to amino acid"/>
    <property type="evidence" value="ECO:0007669"/>
    <property type="project" value="TreeGrafter"/>
</dbReference>
<proteinExistence type="predicted"/>
<keyword evidence="2 5" id="KW-0238">DNA-binding</keyword>
<dbReference type="OrthoDB" id="9809462at2"/>
<reference evidence="5 6" key="1">
    <citation type="journal article" date="2015" name="Stand. Genomic Sci.">
        <title>Genomic Encyclopedia of Bacterial and Archaeal Type Strains, Phase III: the genomes of soil and plant-associated and newly described type strains.</title>
        <authorList>
            <person name="Whitman W.B."/>
            <person name="Woyke T."/>
            <person name="Klenk H.P."/>
            <person name="Zhou Y."/>
            <person name="Lilburn T.G."/>
            <person name="Beck B.J."/>
            <person name="De Vos P."/>
            <person name="Vandamme P."/>
            <person name="Eisen J.A."/>
            <person name="Garrity G."/>
            <person name="Hugenholtz P."/>
            <person name="Kyrpides N.C."/>
        </authorList>
    </citation>
    <scope>NUCLEOTIDE SEQUENCE [LARGE SCALE GENOMIC DNA]</scope>
    <source>
        <strain evidence="5 6">RF6</strain>
    </source>
</reference>
<feature type="domain" description="HTH asnC-type" evidence="4">
    <location>
        <begin position="3"/>
        <end position="64"/>
    </location>
</feature>
<gene>
    <name evidence="5" type="ORF">EV139_1263</name>
</gene>
<dbReference type="InterPro" id="IPR036388">
    <property type="entry name" value="WH-like_DNA-bd_sf"/>
</dbReference>
<dbReference type="SUPFAM" id="SSF54909">
    <property type="entry name" value="Dimeric alpha+beta barrel"/>
    <property type="match status" value="1"/>
</dbReference>
<dbReference type="InterPro" id="IPR011008">
    <property type="entry name" value="Dimeric_a/b-barrel"/>
</dbReference>
<dbReference type="RefSeq" id="WP_130453440.1">
    <property type="nucleotide sequence ID" value="NZ_QYAG01000001.1"/>
</dbReference>
<evidence type="ECO:0000313" key="5">
    <source>
        <dbReference type="EMBL" id="RZT67129.1"/>
    </source>
</evidence>
<dbReference type="InterPro" id="IPR019888">
    <property type="entry name" value="Tscrpt_reg_AsnC-like"/>
</dbReference>
<dbReference type="GO" id="GO:0005829">
    <property type="term" value="C:cytosol"/>
    <property type="evidence" value="ECO:0007669"/>
    <property type="project" value="TreeGrafter"/>
</dbReference>
<sequence length="168" mass="18189">MSIDTLDVRLITLISENAGISVVECARRLGVARATAQGRLDRLRRTGVIASEAPSIDPAALGYPLRTFCTVQIHQSVGHQRVAEGLAKIPELLELHTITGDYDMMTTIVSRSTHDLQRVLDQISHTEGVARASTRLALESHFKNRTLPLVHSAVPDQAVRAAGGAPRP</sequence>
<protein>
    <submittedName>
        <fullName evidence="5">DNA-binding Lrp family transcriptional regulator</fullName>
    </submittedName>
</protein>
<dbReference type="Gene3D" id="3.30.70.920">
    <property type="match status" value="1"/>
</dbReference>
<evidence type="ECO:0000256" key="3">
    <source>
        <dbReference type="ARBA" id="ARBA00023163"/>
    </source>
</evidence>
<evidence type="ECO:0000313" key="6">
    <source>
        <dbReference type="Proteomes" id="UP000291832"/>
    </source>
</evidence>
<dbReference type="InterPro" id="IPR019887">
    <property type="entry name" value="Tscrpt_reg_AsnC/Lrp_C"/>
</dbReference>
<comment type="caution">
    <text evidence="5">The sequence shown here is derived from an EMBL/GenBank/DDBJ whole genome shotgun (WGS) entry which is preliminary data.</text>
</comment>
<dbReference type="PANTHER" id="PTHR30154">
    <property type="entry name" value="LEUCINE-RESPONSIVE REGULATORY PROTEIN"/>
    <property type="match status" value="1"/>
</dbReference>
<dbReference type="SMART" id="SM00344">
    <property type="entry name" value="HTH_ASNC"/>
    <property type="match status" value="1"/>
</dbReference>
<dbReference type="GO" id="GO:0043565">
    <property type="term" value="F:sequence-specific DNA binding"/>
    <property type="evidence" value="ECO:0007669"/>
    <property type="project" value="InterPro"/>
</dbReference>
<evidence type="ECO:0000256" key="1">
    <source>
        <dbReference type="ARBA" id="ARBA00023015"/>
    </source>
</evidence>
<dbReference type="EMBL" id="SHKI01000003">
    <property type="protein sequence ID" value="RZT67129.1"/>
    <property type="molecule type" value="Genomic_DNA"/>
</dbReference>
<dbReference type="InterPro" id="IPR000485">
    <property type="entry name" value="AsnC-type_HTH_dom"/>
</dbReference>
<evidence type="ECO:0000259" key="4">
    <source>
        <dbReference type="PROSITE" id="PS50956"/>
    </source>
</evidence>
<keyword evidence="3" id="KW-0804">Transcription</keyword>
<accession>A0A4V6MD79</accession>
<keyword evidence="1" id="KW-0805">Transcription regulation</keyword>
<evidence type="ECO:0000256" key="2">
    <source>
        <dbReference type="ARBA" id="ARBA00023125"/>
    </source>
</evidence>
<dbReference type="InterPro" id="IPR036390">
    <property type="entry name" value="WH_DNA-bd_sf"/>
</dbReference>
<dbReference type="PANTHER" id="PTHR30154:SF34">
    <property type="entry name" value="TRANSCRIPTIONAL REGULATOR AZLB"/>
    <property type="match status" value="1"/>
</dbReference>
<dbReference type="AlphaFoldDB" id="A0A4V6MD79"/>
<dbReference type="PROSITE" id="PS50956">
    <property type="entry name" value="HTH_ASNC_2"/>
    <property type="match status" value="1"/>
</dbReference>
<dbReference type="PRINTS" id="PR00033">
    <property type="entry name" value="HTHASNC"/>
</dbReference>
<dbReference type="Pfam" id="PF13412">
    <property type="entry name" value="HTH_24"/>
    <property type="match status" value="1"/>
</dbReference>
<organism evidence="5 6">
    <name type="scientific">Leucobacter luti</name>
    <dbReference type="NCBI Taxonomy" id="340320"/>
    <lineage>
        <taxon>Bacteria</taxon>
        <taxon>Bacillati</taxon>
        <taxon>Actinomycetota</taxon>
        <taxon>Actinomycetes</taxon>
        <taxon>Micrococcales</taxon>
        <taxon>Microbacteriaceae</taxon>
        <taxon>Leucobacter</taxon>
    </lineage>
</organism>
<dbReference type="Pfam" id="PF01037">
    <property type="entry name" value="AsnC_trans_reg"/>
    <property type="match status" value="1"/>
</dbReference>
<dbReference type="Gene3D" id="1.10.10.10">
    <property type="entry name" value="Winged helix-like DNA-binding domain superfamily/Winged helix DNA-binding domain"/>
    <property type="match status" value="1"/>
</dbReference>
<keyword evidence="6" id="KW-1185">Reference proteome</keyword>
<name>A0A4V6MD79_9MICO</name>
<dbReference type="Proteomes" id="UP000291832">
    <property type="component" value="Unassembled WGS sequence"/>
</dbReference>
<dbReference type="SUPFAM" id="SSF46785">
    <property type="entry name" value="Winged helix' DNA-binding domain"/>
    <property type="match status" value="1"/>
</dbReference>